<comment type="caution">
    <text evidence="12">The sequence shown here is derived from an EMBL/GenBank/DDBJ whole genome shotgun (WGS) entry which is preliminary data.</text>
</comment>
<feature type="transmembrane region" description="Helical" evidence="9">
    <location>
        <begin position="16"/>
        <end position="38"/>
    </location>
</feature>
<reference evidence="12 13" key="1">
    <citation type="journal article" date="2022" name="Cell">
        <title>Repeat-based holocentromeres influence genome architecture and karyotype evolution.</title>
        <authorList>
            <person name="Hofstatter P.G."/>
            <person name="Thangavel G."/>
            <person name="Lux T."/>
            <person name="Neumann P."/>
            <person name="Vondrak T."/>
            <person name="Novak P."/>
            <person name="Zhang M."/>
            <person name="Costa L."/>
            <person name="Castellani M."/>
            <person name="Scott A."/>
            <person name="Toegelov H."/>
            <person name="Fuchs J."/>
            <person name="Mata-Sucre Y."/>
            <person name="Dias Y."/>
            <person name="Vanzela A.L.L."/>
            <person name="Huettel B."/>
            <person name="Almeida C.C.S."/>
            <person name="Simkova H."/>
            <person name="Souza G."/>
            <person name="Pedrosa-Harand A."/>
            <person name="Macas J."/>
            <person name="Mayer K.F.X."/>
            <person name="Houben A."/>
            <person name="Marques A."/>
        </authorList>
    </citation>
    <scope>NUCLEOTIDE SEQUENCE [LARGE SCALE GENOMIC DNA]</scope>
    <source>
        <strain evidence="12">RhyTen1mFocal</strain>
    </source>
</reference>
<dbReference type="Pfam" id="PF00512">
    <property type="entry name" value="HisKA"/>
    <property type="match status" value="1"/>
</dbReference>
<dbReference type="SMART" id="SM00387">
    <property type="entry name" value="HATPase_c"/>
    <property type="match status" value="1"/>
</dbReference>
<dbReference type="SMART" id="SM00388">
    <property type="entry name" value="HisKA"/>
    <property type="match status" value="1"/>
</dbReference>
<evidence type="ECO:0000256" key="1">
    <source>
        <dbReference type="ARBA" id="ARBA00000085"/>
    </source>
</evidence>
<dbReference type="AlphaFoldDB" id="A0AAD6EX78"/>
<evidence type="ECO:0000256" key="7">
    <source>
        <dbReference type="PROSITE-ProRule" id="PRU00169"/>
    </source>
</evidence>
<keyword evidence="5" id="KW-0932">Cytokinin signaling pathway</keyword>
<name>A0AAD6EX78_9POAL</name>
<dbReference type="InterPro" id="IPR050956">
    <property type="entry name" value="2C_system_His_kinase"/>
</dbReference>
<dbReference type="InterPro" id="IPR003661">
    <property type="entry name" value="HisK_dim/P_dom"/>
</dbReference>
<keyword evidence="9" id="KW-1133">Transmembrane helix</keyword>
<dbReference type="EC" id="2.7.13.3" evidence="3"/>
<dbReference type="CDD" id="cd17546">
    <property type="entry name" value="REC_hyHK_CKI1_RcsC-like"/>
    <property type="match status" value="1"/>
</dbReference>
<dbReference type="Pfam" id="PF02518">
    <property type="entry name" value="HATPase_c"/>
    <property type="match status" value="1"/>
</dbReference>
<dbReference type="PANTHER" id="PTHR43719:SF75">
    <property type="entry name" value="HISTIDINE KINASE CKI1"/>
    <property type="match status" value="1"/>
</dbReference>
<dbReference type="Proteomes" id="UP001210211">
    <property type="component" value="Unassembled WGS sequence"/>
</dbReference>
<dbReference type="InterPro" id="IPR004358">
    <property type="entry name" value="Sig_transdc_His_kin-like_C"/>
</dbReference>
<evidence type="ECO:0000256" key="9">
    <source>
        <dbReference type="SAM" id="Phobius"/>
    </source>
</evidence>
<dbReference type="InterPro" id="IPR003594">
    <property type="entry name" value="HATPase_dom"/>
</dbReference>
<evidence type="ECO:0000256" key="8">
    <source>
        <dbReference type="SAM" id="MobiDB-lite"/>
    </source>
</evidence>
<dbReference type="EMBL" id="JAMRDG010000001">
    <property type="protein sequence ID" value="KAJ3704305.1"/>
    <property type="molecule type" value="Genomic_DNA"/>
</dbReference>
<evidence type="ECO:0000313" key="12">
    <source>
        <dbReference type="EMBL" id="KAJ3704305.1"/>
    </source>
</evidence>
<dbReference type="PROSITE" id="PS50110">
    <property type="entry name" value="RESPONSE_REGULATORY"/>
    <property type="match status" value="1"/>
</dbReference>
<dbReference type="PROSITE" id="PS50109">
    <property type="entry name" value="HIS_KIN"/>
    <property type="match status" value="1"/>
</dbReference>
<keyword evidence="9" id="KW-0812">Transmembrane</keyword>
<evidence type="ECO:0000259" key="10">
    <source>
        <dbReference type="PROSITE" id="PS50109"/>
    </source>
</evidence>
<dbReference type="Pfam" id="PF00072">
    <property type="entry name" value="Response_reg"/>
    <property type="match status" value="1"/>
</dbReference>
<feature type="transmembrane region" description="Helical" evidence="9">
    <location>
        <begin position="116"/>
        <end position="137"/>
    </location>
</feature>
<keyword evidence="13" id="KW-1185">Reference proteome</keyword>
<dbReference type="InterPro" id="IPR036890">
    <property type="entry name" value="HATPase_C_sf"/>
</dbReference>
<dbReference type="InterPro" id="IPR036097">
    <property type="entry name" value="HisK_dim/P_sf"/>
</dbReference>
<keyword evidence="6" id="KW-0902">Two-component regulatory system</keyword>
<feature type="domain" description="Histidine kinase" evidence="10">
    <location>
        <begin position="177"/>
        <end position="445"/>
    </location>
</feature>
<sequence length="856" mass="95580">MGGKEQTGAHHLTGKWIILSLVAAILAVSLAVVLLLFATCLAEQTSKFLAESRTEALRGRVNDRVSVLVNMNESTFALANAIRLTETYTFSEVGEKVITLAFPDNKTMKTFQVLKVIIVFLAVALLFCISSFTFFMLRRLKRSKIQAAILQADLIKQKEAVQQAERKSMNKSMAFARASHDVRNALHSIIELSKISRDQTTPNSELRTNLTKMMDYATDLLDILNTILDTSKVESGKMHLEQVEFNIPDIIEKSVDIFNVLAEKKGLEMIWDPCDFSILKLGKVIGDRQRFKQILDNLLSNAIKFTSEGKIVVRAWASKPKMKISNITADYGCSISHMFFCISRSVLRYSGSKIMQQDLHAMQNDPLSIDLTLEVDDTGIGIPIEKRASVFENYVQVKEDSPEGTGLGLGIVQSFVRLMGGEISIQDKEPGEKGTCFKFNILLKLEEAAFQETSRCGEANQSTISEPFMLNNSHNVKVHSLLCVKGCETKRILQTWIENLGIKVWAANQAEHISPTLEKIKNSINSSTKADSVLLCRTFSWKAKGVENEEFLHRNTPESLPRAGMCSEFPLRILVIVDLSNGNSMEIISTLIEFFRGNTNLYCKIVCIADSKVTEKDMSEFGALPCDLTLRKPIHGSRLHKLFKVIEELQKTEELYVDRIKTSPFAKPQTEKQPAKPCEITEETSPLAKLQTETEPEKPCEITEETSSTVENKNSLRGKSMLLVDDNGVMRSVGSSTLSNLGAEVEVAKDGLEALNLVKKSIETGLAKGKCGDYFMTYGYDAIFMDCQMPVMDGYEAARQIRNEERRCGIHIPIIALSADKTDEDLRKALAAGMDHYLVKPLNKDKVVDLFKLARS</sequence>
<keyword evidence="9" id="KW-0472">Membrane</keyword>
<evidence type="ECO:0000256" key="5">
    <source>
        <dbReference type="ARBA" id="ARBA00022864"/>
    </source>
</evidence>
<comment type="catalytic activity">
    <reaction evidence="1">
        <text>ATP + protein L-histidine = ADP + protein N-phospho-L-histidine.</text>
        <dbReference type="EC" id="2.7.13.3"/>
    </reaction>
</comment>
<evidence type="ECO:0000256" key="2">
    <source>
        <dbReference type="ARBA" id="ARBA00002427"/>
    </source>
</evidence>
<dbReference type="SUPFAM" id="SSF47384">
    <property type="entry name" value="Homodimeric domain of signal transducing histidine kinase"/>
    <property type="match status" value="1"/>
</dbReference>
<dbReference type="Gene3D" id="3.30.565.10">
    <property type="entry name" value="Histidine kinase-like ATPase, C-terminal domain"/>
    <property type="match status" value="1"/>
</dbReference>
<evidence type="ECO:0000256" key="3">
    <source>
        <dbReference type="ARBA" id="ARBA00012438"/>
    </source>
</evidence>
<accession>A0AAD6EX78</accession>
<dbReference type="InterPro" id="IPR001789">
    <property type="entry name" value="Sig_transdc_resp-reg_receiver"/>
</dbReference>
<dbReference type="PRINTS" id="PR00344">
    <property type="entry name" value="BCTRLSENSOR"/>
</dbReference>
<proteinExistence type="predicted"/>
<dbReference type="Gene3D" id="3.40.50.2300">
    <property type="match status" value="1"/>
</dbReference>
<dbReference type="SUPFAM" id="SSF52172">
    <property type="entry name" value="CheY-like"/>
    <property type="match status" value="1"/>
</dbReference>
<dbReference type="SUPFAM" id="SSF55874">
    <property type="entry name" value="ATPase domain of HSP90 chaperone/DNA topoisomerase II/histidine kinase"/>
    <property type="match status" value="1"/>
</dbReference>
<evidence type="ECO:0000259" key="11">
    <source>
        <dbReference type="PROSITE" id="PS50110"/>
    </source>
</evidence>
<evidence type="ECO:0000256" key="6">
    <source>
        <dbReference type="ARBA" id="ARBA00023012"/>
    </source>
</evidence>
<evidence type="ECO:0000313" key="13">
    <source>
        <dbReference type="Proteomes" id="UP001210211"/>
    </source>
</evidence>
<comment type="function">
    <text evidence="2">Cytokinin receptor related to bacterial two-component regulators. Functions as a histidine kinase and transmits the stress signal to a downstream MAPK cascade.</text>
</comment>
<feature type="region of interest" description="Disordered" evidence="8">
    <location>
        <begin position="666"/>
        <end position="711"/>
    </location>
</feature>
<dbReference type="GO" id="GO:0009736">
    <property type="term" value="P:cytokinin-activated signaling pathway"/>
    <property type="evidence" value="ECO:0007669"/>
    <property type="project" value="UniProtKB-KW"/>
</dbReference>
<dbReference type="Gene3D" id="1.10.287.130">
    <property type="match status" value="1"/>
</dbReference>
<protein>
    <recommendedName>
        <fullName evidence="3">histidine kinase</fullName>
        <ecNumber evidence="3">2.7.13.3</ecNumber>
    </recommendedName>
</protein>
<feature type="domain" description="Response regulatory" evidence="11">
    <location>
        <begin position="720"/>
        <end position="855"/>
    </location>
</feature>
<dbReference type="GO" id="GO:0000155">
    <property type="term" value="F:phosphorelay sensor kinase activity"/>
    <property type="evidence" value="ECO:0007669"/>
    <property type="project" value="InterPro"/>
</dbReference>
<feature type="modified residue" description="4-aspartylphosphate" evidence="7">
    <location>
        <position position="786"/>
    </location>
</feature>
<keyword evidence="4 7" id="KW-0597">Phosphoprotein</keyword>
<organism evidence="12 13">
    <name type="scientific">Rhynchospora tenuis</name>
    <dbReference type="NCBI Taxonomy" id="198213"/>
    <lineage>
        <taxon>Eukaryota</taxon>
        <taxon>Viridiplantae</taxon>
        <taxon>Streptophyta</taxon>
        <taxon>Embryophyta</taxon>
        <taxon>Tracheophyta</taxon>
        <taxon>Spermatophyta</taxon>
        <taxon>Magnoliopsida</taxon>
        <taxon>Liliopsida</taxon>
        <taxon>Poales</taxon>
        <taxon>Cyperaceae</taxon>
        <taxon>Cyperoideae</taxon>
        <taxon>Rhynchosporeae</taxon>
        <taxon>Rhynchospora</taxon>
    </lineage>
</organism>
<dbReference type="SMART" id="SM00448">
    <property type="entry name" value="REC"/>
    <property type="match status" value="1"/>
</dbReference>
<dbReference type="PANTHER" id="PTHR43719">
    <property type="entry name" value="TWO-COMPONENT HISTIDINE KINASE"/>
    <property type="match status" value="1"/>
</dbReference>
<dbReference type="InterPro" id="IPR011006">
    <property type="entry name" value="CheY-like_superfamily"/>
</dbReference>
<evidence type="ECO:0000256" key="4">
    <source>
        <dbReference type="ARBA" id="ARBA00022553"/>
    </source>
</evidence>
<gene>
    <name evidence="12" type="ORF">LUZ61_008010</name>
</gene>
<dbReference type="InterPro" id="IPR005467">
    <property type="entry name" value="His_kinase_dom"/>
</dbReference>